<keyword evidence="2" id="KW-1185">Reference proteome</keyword>
<dbReference type="RefSeq" id="WP_300446522.1">
    <property type="nucleotide sequence ID" value="NZ_CP145316.1"/>
</dbReference>
<proteinExistence type="predicted"/>
<gene>
    <name evidence="1" type="ORF">V3I05_05030</name>
</gene>
<organism evidence="1 2">
    <name type="scientific">Helicobacter mastomyrinus</name>
    <dbReference type="NCBI Taxonomy" id="287948"/>
    <lineage>
        <taxon>Bacteria</taxon>
        <taxon>Pseudomonadati</taxon>
        <taxon>Campylobacterota</taxon>
        <taxon>Epsilonproteobacteria</taxon>
        <taxon>Campylobacterales</taxon>
        <taxon>Helicobacteraceae</taxon>
        <taxon>Helicobacter</taxon>
    </lineage>
</organism>
<reference evidence="1 2" key="1">
    <citation type="submission" date="2024-02" db="EMBL/GenBank/DDBJ databases">
        <title>Genome and pathogenicity analysis of Helicobacter mastomyrinus isolated from mice.</title>
        <authorList>
            <person name="Zhu L."/>
        </authorList>
    </citation>
    <scope>NUCLEOTIDE SEQUENCE [LARGE SCALE GENOMIC DNA]</scope>
    <source>
        <strain evidence="1 2">Hm-17</strain>
    </source>
</reference>
<evidence type="ECO:0000313" key="2">
    <source>
        <dbReference type="Proteomes" id="UP001434737"/>
    </source>
</evidence>
<evidence type="ECO:0000313" key="1">
    <source>
        <dbReference type="EMBL" id="XAM19040.1"/>
    </source>
</evidence>
<dbReference type="EMBL" id="CP145316">
    <property type="protein sequence ID" value="XAM19040.1"/>
    <property type="molecule type" value="Genomic_DNA"/>
</dbReference>
<protein>
    <submittedName>
        <fullName evidence="1">Uncharacterized protein</fullName>
    </submittedName>
</protein>
<name>A0ABZ3F9H7_9HELI</name>
<dbReference type="Proteomes" id="UP001434737">
    <property type="component" value="Chromosome"/>
</dbReference>
<sequence length="67" mass="7726">MPLVIRYKTNGFIKIILSTFSLSYRGEKHREKRGQFRGYTSHSADVASVDKHFVRMKLEADAAKQIP</sequence>
<accession>A0ABZ3F9H7</accession>